<evidence type="ECO:0000259" key="1">
    <source>
        <dbReference type="Pfam" id="PF06114"/>
    </source>
</evidence>
<organism evidence="2 3">
    <name type="scientific">Oceanobacillus kapialis</name>
    <dbReference type="NCBI Taxonomy" id="481353"/>
    <lineage>
        <taxon>Bacteria</taxon>
        <taxon>Bacillati</taxon>
        <taxon>Bacillota</taxon>
        <taxon>Bacilli</taxon>
        <taxon>Bacillales</taxon>
        <taxon>Bacillaceae</taxon>
        <taxon>Oceanobacillus</taxon>
    </lineage>
</organism>
<dbReference type="RefSeq" id="WP_379561568.1">
    <property type="nucleotide sequence ID" value="NZ_JBHUMX010000019.1"/>
</dbReference>
<dbReference type="Proteomes" id="UP001597451">
    <property type="component" value="Unassembled WGS sequence"/>
</dbReference>
<dbReference type="InterPro" id="IPR010359">
    <property type="entry name" value="IrrE_HExxH"/>
</dbReference>
<proteinExistence type="predicted"/>
<gene>
    <name evidence="2" type="ORF">ACFSUN_08475</name>
</gene>
<comment type="caution">
    <text evidence="2">The sequence shown here is derived from an EMBL/GenBank/DDBJ whole genome shotgun (WGS) entry which is preliminary data.</text>
</comment>
<evidence type="ECO:0000313" key="3">
    <source>
        <dbReference type="Proteomes" id="UP001597451"/>
    </source>
</evidence>
<keyword evidence="3" id="KW-1185">Reference proteome</keyword>
<name>A0ABW5PZN8_9BACI</name>
<sequence>MSYLTSTLEDWITKRYVKNNIFSPNKINIKRIARQERIFIHKKPMPARYDIHGRYQAIVLDSRTKPEQQREQFFHELCHILRHVGHQGMMPDAFRQLQEWDANRFMMYATLPYYMLKKCIWQVKNV</sequence>
<accession>A0ABW5PZN8</accession>
<protein>
    <submittedName>
        <fullName evidence="2">ImmA/IrrE family metallo-endopeptidase</fullName>
    </submittedName>
</protein>
<evidence type="ECO:0000313" key="2">
    <source>
        <dbReference type="EMBL" id="MFD2628821.1"/>
    </source>
</evidence>
<reference evidence="3" key="1">
    <citation type="journal article" date="2019" name="Int. J. Syst. Evol. Microbiol.">
        <title>The Global Catalogue of Microorganisms (GCM) 10K type strain sequencing project: providing services to taxonomists for standard genome sequencing and annotation.</title>
        <authorList>
            <consortium name="The Broad Institute Genomics Platform"/>
            <consortium name="The Broad Institute Genome Sequencing Center for Infectious Disease"/>
            <person name="Wu L."/>
            <person name="Ma J."/>
        </authorList>
    </citation>
    <scope>NUCLEOTIDE SEQUENCE [LARGE SCALE GENOMIC DNA]</scope>
    <source>
        <strain evidence="3">TISTR 1858</strain>
    </source>
</reference>
<feature type="domain" description="IrrE N-terminal-like" evidence="1">
    <location>
        <begin position="48"/>
        <end position="119"/>
    </location>
</feature>
<dbReference type="EMBL" id="JBHUMX010000019">
    <property type="protein sequence ID" value="MFD2628821.1"/>
    <property type="molecule type" value="Genomic_DNA"/>
</dbReference>
<dbReference type="Pfam" id="PF06114">
    <property type="entry name" value="Peptidase_M78"/>
    <property type="match status" value="1"/>
</dbReference>
<dbReference type="Gene3D" id="1.10.10.2910">
    <property type="match status" value="1"/>
</dbReference>